<feature type="region of interest" description="Disordered" evidence="7">
    <location>
        <begin position="61"/>
        <end position="80"/>
    </location>
</feature>
<name>A0A553P1M4_TIGCA</name>
<dbReference type="Proteomes" id="UP000318571">
    <property type="component" value="Chromosome 7"/>
</dbReference>
<evidence type="ECO:0000256" key="6">
    <source>
        <dbReference type="SAM" id="Coils"/>
    </source>
</evidence>
<dbReference type="GO" id="GO:0008380">
    <property type="term" value="P:RNA splicing"/>
    <property type="evidence" value="ECO:0007669"/>
    <property type="project" value="UniProtKB-KW"/>
</dbReference>
<comment type="caution">
    <text evidence="9">The sequence shown here is derived from an EMBL/GenBank/DDBJ whole genome shotgun (WGS) entry which is preliminary data.</text>
</comment>
<keyword evidence="5" id="KW-0539">Nucleus</keyword>
<protein>
    <recommendedName>
        <fullName evidence="8">Tudor domain-containing protein</fullName>
    </recommendedName>
</protein>
<dbReference type="AlphaFoldDB" id="A0A553P1M4"/>
<keyword evidence="4" id="KW-0508">mRNA splicing</keyword>
<evidence type="ECO:0000256" key="5">
    <source>
        <dbReference type="ARBA" id="ARBA00023242"/>
    </source>
</evidence>
<comment type="subcellular location">
    <subcellularLocation>
        <location evidence="1">Nucleus</location>
        <location evidence="1">Cajal body</location>
    </subcellularLocation>
</comment>
<dbReference type="GO" id="GO:0003723">
    <property type="term" value="F:RNA binding"/>
    <property type="evidence" value="ECO:0007669"/>
    <property type="project" value="InterPro"/>
</dbReference>
<dbReference type="CDD" id="cd21182">
    <property type="entry name" value="Tudor_SMN_SPF30-like"/>
    <property type="match status" value="1"/>
</dbReference>
<gene>
    <name evidence="9" type="ORF">TCAL_09983</name>
</gene>
<keyword evidence="3" id="KW-0507">mRNA processing</keyword>
<sequence>MSASELSSYQLQLEQVKAALTSEPTNEELLKLQTDLEQVIQLTQELIQTQISASHAIGASTSAATPTGIPSPALADTASTSSRSRLVEDLTPVKHWQVGEQCQALWHKDGLYYEATINEITTDGEVSLTFKHNGQQGVTSLGLLQFSKMGVTGTESNLNKREQMDKQREYLKKKKQKKMERYKNMEKEREKEKNKWQNFSIWKERIRQEEYFQDPGEYIWTRGYRNLWRVWTRNDQIQSWCKISKRCLN</sequence>
<evidence type="ECO:0000256" key="2">
    <source>
        <dbReference type="ARBA" id="ARBA00005371"/>
    </source>
</evidence>
<feature type="domain" description="Tudor" evidence="8">
    <location>
        <begin position="95"/>
        <end position="154"/>
    </location>
</feature>
<proteinExistence type="inferred from homology"/>
<feature type="coiled-coil region" evidence="6">
    <location>
        <begin position="168"/>
        <end position="195"/>
    </location>
</feature>
<dbReference type="STRING" id="6832.A0A553P1M4"/>
<dbReference type="Gene3D" id="2.30.30.140">
    <property type="match status" value="1"/>
</dbReference>
<dbReference type="PROSITE" id="PS50304">
    <property type="entry name" value="TUDOR"/>
    <property type="match status" value="1"/>
</dbReference>
<keyword evidence="6" id="KW-0175">Coiled coil</keyword>
<organism evidence="9 10">
    <name type="scientific">Tigriopus californicus</name>
    <name type="common">Marine copepod</name>
    <dbReference type="NCBI Taxonomy" id="6832"/>
    <lineage>
        <taxon>Eukaryota</taxon>
        <taxon>Metazoa</taxon>
        <taxon>Ecdysozoa</taxon>
        <taxon>Arthropoda</taxon>
        <taxon>Crustacea</taxon>
        <taxon>Multicrustacea</taxon>
        <taxon>Hexanauplia</taxon>
        <taxon>Copepoda</taxon>
        <taxon>Harpacticoida</taxon>
        <taxon>Harpacticidae</taxon>
        <taxon>Tigriopus</taxon>
    </lineage>
</organism>
<dbReference type="Pfam" id="PF06003">
    <property type="entry name" value="SMN_Tudor"/>
    <property type="match status" value="1"/>
</dbReference>
<evidence type="ECO:0000259" key="8">
    <source>
        <dbReference type="PROSITE" id="PS50304"/>
    </source>
</evidence>
<dbReference type="GO" id="GO:0005737">
    <property type="term" value="C:cytoplasm"/>
    <property type="evidence" value="ECO:0007669"/>
    <property type="project" value="InterPro"/>
</dbReference>
<dbReference type="EMBL" id="VCGU01000008">
    <property type="protein sequence ID" value="TRY71594.1"/>
    <property type="molecule type" value="Genomic_DNA"/>
</dbReference>
<evidence type="ECO:0000256" key="4">
    <source>
        <dbReference type="ARBA" id="ARBA00023187"/>
    </source>
</evidence>
<evidence type="ECO:0000256" key="7">
    <source>
        <dbReference type="SAM" id="MobiDB-lite"/>
    </source>
</evidence>
<keyword evidence="10" id="KW-1185">Reference proteome</keyword>
<dbReference type="GO" id="GO:0015030">
    <property type="term" value="C:Cajal body"/>
    <property type="evidence" value="ECO:0007669"/>
    <property type="project" value="UniProtKB-SubCell"/>
</dbReference>
<dbReference type="SUPFAM" id="SSF63748">
    <property type="entry name" value="Tudor/PWWP/MBT"/>
    <property type="match status" value="1"/>
</dbReference>
<evidence type="ECO:0000313" key="10">
    <source>
        <dbReference type="Proteomes" id="UP000318571"/>
    </source>
</evidence>
<reference evidence="9 10" key="1">
    <citation type="journal article" date="2018" name="Nat. Ecol. Evol.">
        <title>Genomic signatures of mitonuclear coevolution across populations of Tigriopus californicus.</title>
        <authorList>
            <person name="Barreto F.S."/>
            <person name="Watson E.T."/>
            <person name="Lima T.G."/>
            <person name="Willett C.S."/>
            <person name="Edmands S."/>
            <person name="Li W."/>
            <person name="Burton R.S."/>
        </authorList>
    </citation>
    <scope>NUCLEOTIDE SEQUENCE [LARGE SCALE GENOMIC DNA]</scope>
    <source>
        <strain evidence="9 10">San Diego</strain>
    </source>
</reference>
<evidence type="ECO:0000313" key="9">
    <source>
        <dbReference type="EMBL" id="TRY71594.1"/>
    </source>
</evidence>
<evidence type="ECO:0000256" key="3">
    <source>
        <dbReference type="ARBA" id="ARBA00022664"/>
    </source>
</evidence>
<dbReference type="InterPro" id="IPR010304">
    <property type="entry name" value="SMN_Tudor"/>
</dbReference>
<comment type="similarity">
    <text evidence="2">Belongs to the SMN family.</text>
</comment>
<dbReference type="InterPro" id="IPR002999">
    <property type="entry name" value="Tudor"/>
</dbReference>
<evidence type="ECO:0000256" key="1">
    <source>
        <dbReference type="ARBA" id="ARBA00004408"/>
    </source>
</evidence>
<dbReference type="GO" id="GO:0006397">
    <property type="term" value="P:mRNA processing"/>
    <property type="evidence" value="ECO:0007669"/>
    <property type="project" value="UniProtKB-KW"/>
</dbReference>
<dbReference type="OMA" id="RIRQEEY"/>
<accession>A0A553P1M4</accession>